<evidence type="ECO:0000256" key="1">
    <source>
        <dbReference type="SAM" id="MobiDB-lite"/>
    </source>
</evidence>
<protein>
    <submittedName>
        <fullName evidence="2">Uncharacterized protein</fullName>
    </submittedName>
</protein>
<feature type="region of interest" description="Disordered" evidence="1">
    <location>
        <begin position="175"/>
        <end position="211"/>
    </location>
</feature>
<accession>A0A147BLX0</accession>
<reference evidence="2" key="1">
    <citation type="journal article" date="2018" name="PLoS Negl. Trop. Dis.">
        <title>Sialome diversity of ticks revealed by RNAseq of single tick salivary glands.</title>
        <authorList>
            <person name="Perner J."/>
            <person name="Kropackova S."/>
            <person name="Kopacek P."/>
            <person name="Ribeiro J.M."/>
        </authorList>
    </citation>
    <scope>NUCLEOTIDE SEQUENCE</scope>
    <source>
        <strain evidence="2">Siblings of single egg batch collected in Ceske Budejovice</strain>
        <tissue evidence="2">Salivary glands</tissue>
    </source>
</reference>
<sequence>MPVLGGLSMRRLCLRLLAASSMQPRHWSRRVAAQPMVAVGWPSQGPSLLARRPREEHRRLTPPGVTLVQLRLTCLSWVKQARETADLSAMPALPERSNSLSRRGPRPSIRQGSVSRRTPASVRPFSLRFSVCRETNWAMAATISWPSPKWQQPRSRWTRCLDSVTMGSVYSLMTSRQSRRHRDRSTAPWYTDAKSSRQRSARAGSSNARLRRAHTKICSPISSGMFARDSTDVRWSATKVRTRWNSDCSTAHMR</sequence>
<dbReference type="AlphaFoldDB" id="A0A147BLX0"/>
<proteinExistence type="predicted"/>
<feature type="region of interest" description="Disordered" evidence="1">
    <location>
        <begin position="88"/>
        <end position="117"/>
    </location>
</feature>
<evidence type="ECO:0000313" key="2">
    <source>
        <dbReference type="EMBL" id="JAR91305.1"/>
    </source>
</evidence>
<dbReference type="EMBL" id="GEGO01004099">
    <property type="protein sequence ID" value="JAR91305.1"/>
    <property type="molecule type" value="Transcribed_RNA"/>
</dbReference>
<feature type="non-terminal residue" evidence="2">
    <location>
        <position position="254"/>
    </location>
</feature>
<name>A0A147BLX0_IXORI</name>
<organism evidence="2">
    <name type="scientific">Ixodes ricinus</name>
    <name type="common">Common tick</name>
    <name type="synonym">Acarus ricinus</name>
    <dbReference type="NCBI Taxonomy" id="34613"/>
    <lineage>
        <taxon>Eukaryota</taxon>
        <taxon>Metazoa</taxon>
        <taxon>Ecdysozoa</taxon>
        <taxon>Arthropoda</taxon>
        <taxon>Chelicerata</taxon>
        <taxon>Arachnida</taxon>
        <taxon>Acari</taxon>
        <taxon>Parasitiformes</taxon>
        <taxon>Ixodida</taxon>
        <taxon>Ixodoidea</taxon>
        <taxon>Ixodidae</taxon>
        <taxon>Ixodinae</taxon>
        <taxon>Ixodes</taxon>
    </lineage>
</organism>